<dbReference type="GO" id="GO:0045892">
    <property type="term" value="P:negative regulation of DNA-templated transcription"/>
    <property type="evidence" value="ECO:0007669"/>
    <property type="project" value="TreeGrafter"/>
</dbReference>
<keyword evidence="3" id="KW-0963">Cytoplasm</keyword>
<dbReference type="AlphaFoldDB" id="A0A239LJQ2"/>
<dbReference type="GO" id="GO:0003700">
    <property type="term" value="F:DNA-binding transcription factor activity"/>
    <property type="evidence" value="ECO:0007669"/>
    <property type="project" value="InterPro"/>
</dbReference>
<keyword evidence="6 11" id="KW-0862">Zinc</keyword>
<keyword evidence="4" id="KW-0678">Repressor</keyword>
<evidence type="ECO:0000313" key="13">
    <source>
        <dbReference type="Proteomes" id="UP000198327"/>
    </source>
</evidence>
<evidence type="ECO:0000256" key="3">
    <source>
        <dbReference type="ARBA" id="ARBA00022490"/>
    </source>
</evidence>
<feature type="binding site" evidence="11">
    <location>
        <position position="93"/>
    </location>
    <ligand>
        <name>Zn(2+)</name>
        <dbReference type="ChEBI" id="CHEBI:29105"/>
    </ligand>
</feature>
<accession>A0A239LJQ2</accession>
<evidence type="ECO:0000256" key="11">
    <source>
        <dbReference type="PIRSR" id="PIRSR602481-1"/>
    </source>
</evidence>
<dbReference type="PANTHER" id="PTHR33202:SF18">
    <property type="entry name" value="TRANSCRIPTIONAL REGULATOR FURA"/>
    <property type="match status" value="1"/>
</dbReference>
<dbReference type="InterPro" id="IPR036388">
    <property type="entry name" value="WH-like_DNA-bd_sf"/>
</dbReference>
<keyword evidence="10" id="KW-0804">Transcription</keyword>
<comment type="cofactor">
    <cofactor evidence="11">
        <name>Zn(2+)</name>
        <dbReference type="ChEBI" id="CHEBI:29105"/>
    </cofactor>
    <text evidence="11">Binds 1 zinc ion per subunit.</text>
</comment>
<proteinExistence type="inferred from homology"/>
<dbReference type="Proteomes" id="UP000198327">
    <property type="component" value="Unassembled WGS sequence"/>
</dbReference>
<dbReference type="GO" id="GO:0005737">
    <property type="term" value="C:cytoplasm"/>
    <property type="evidence" value="ECO:0007669"/>
    <property type="project" value="UniProtKB-SubCell"/>
</dbReference>
<dbReference type="RefSeq" id="WP_089249739.1">
    <property type="nucleotide sequence ID" value="NZ_FZOW01000013.1"/>
</dbReference>
<dbReference type="GO" id="GO:1900376">
    <property type="term" value="P:regulation of secondary metabolite biosynthetic process"/>
    <property type="evidence" value="ECO:0007669"/>
    <property type="project" value="TreeGrafter"/>
</dbReference>
<comment type="similarity">
    <text evidence="2">Belongs to the Fur family.</text>
</comment>
<evidence type="ECO:0000256" key="10">
    <source>
        <dbReference type="ARBA" id="ARBA00023163"/>
    </source>
</evidence>
<dbReference type="STRING" id="398843.A3K89_05490"/>
<dbReference type="OrthoDB" id="5242893at2"/>
<feature type="binding site" evidence="11">
    <location>
        <position position="90"/>
    </location>
    <ligand>
        <name>Zn(2+)</name>
        <dbReference type="ChEBI" id="CHEBI:29105"/>
    </ligand>
</feature>
<dbReference type="GO" id="GO:0008270">
    <property type="term" value="F:zinc ion binding"/>
    <property type="evidence" value="ECO:0007669"/>
    <property type="project" value="TreeGrafter"/>
</dbReference>
<organism evidence="12 13">
    <name type="scientific">Rhodococcoides kyotonense</name>
    <dbReference type="NCBI Taxonomy" id="398843"/>
    <lineage>
        <taxon>Bacteria</taxon>
        <taxon>Bacillati</taxon>
        <taxon>Actinomycetota</taxon>
        <taxon>Actinomycetes</taxon>
        <taxon>Mycobacteriales</taxon>
        <taxon>Nocardiaceae</taxon>
        <taxon>Rhodococcoides</taxon>
    </lineage>
</organism>
<dbReference type="PANTHER" id="PTHR33202">
    <property type="entry name" value="ZINC UPTAKE REGULATION PROTEIN"/>
    <property type="match status" value="1"/>
</dbReference>
<dbReference type="Gene3D" id="1.10.10.10">
    <property type="entry name" value="Winged helix-like DNA-binding domain superfamily/Winged helix DNA-binding domain"/>
    <property type="match status" value="1"/>
</dbReference>
<name>A0A239LJQ2_9NOCA</name>
<evidence type="ECO:0000256" key="8">
    <source>
        <dbReference type="ARBA" id="ARBA00023015"/>
    </source>
</evidence>
<protein>
    <submittedName>
        <fullName evidence="12">Fur family transcriptional regulator, ferric uptake regulator</fullName>
    </submittedName>
</protein>
<dbReference type="InterPro" id="IPR002481">
    <property type="entry name" value="FUR"/>
</dbReference>
<dbReference type="EMBL" id="FZOW01000013">
    <property type="protein sequence ID" value="SNT30112.1"/>
    <property type="molecule type" value="Genomic_DNA"/>
</dbReference>
<evidence type="ECO:0000256" key="2">
    <source>
        <dbReference type="ARBA" id="ARBA00007957"/>
    </source>
</evidence>
<dbReference type="Gene3D" id="3.30.1490.190">
    <property type="match status" value="1"/>
</dbReference>
<evidence type="ECO:0000256" key="6">
    <source>
        <dbReference type="ARBA" id="ARBA00022833"/>
    </source>
</evidence>
<feature type="binding site" evidence="11">
    <location>
        <position position="130"/>
    </location>
    <ligand>
        <name>Zn(2+)</name>
        <dbReference type="ChEBI" id="CHEBI:29105"/>
    </ligand>
</feature>
<gene>
    <name evidence="12" type="ORF">SAMN05421642_11376</name>
</gene>
<evidence type="ECO:0000256" key="7">
    <source>
        <dbReference type="ARBA" id="ARBA00023004"/>
    </source>
</evidence>
<dbReference type="InterPro" id="IPR043135">
    <property type="entry name" value="Fur_C"/>
</dbReference>
<reference evidence="13" key="1">
    <citation type="submission" date="2017-06" db="EMBL/GenBank/DDBJ databases">
        <authorList>
            <person name="Varghese N."/>
            <person name="Submissions S."/>
        </authorList>
    </citation>
    <scope>NUCLEOTIDE SEQUENCE [LARGE SCALE GENOMIC DNA]</scope>
    <source>
        <strain evidence="13">JCM 23211</strain>
    </source>
</reference>
<evidence type="ECO:0000256" key="9">
    <source>
        <dbReference type="ARBA" id="ARBA00023125"/>
    </source>
</evidence>
<evidence type="ECO:0000256" key="4">
    <source>
        <dbReference type="ARBA" id="ARBA00022491"/>
    </source>
</evidence>
<dbReference type="CDD" id="cd07153">
    <property type="entry name" value="Fur_like"/>
    <property type="match status" value="1"/>
</dbReference>
<keyword evidence="7" id="KW-0408">Iron</keyword>
<comment type="subcellular location">
    <subcellularLocation>
        <location evidence="1">Cytoplasm</location>
    </subcellularLocation>
</comment>
<feature type="binding site" evidence="11">
    <location>
        <position position="133"/>
    </location>
    <ligand>
        <name>Zn(2+)</name>
        <dbReference type="ChEBI" id="CHEBI:29105"/>
    </ligand>
</feature>
<dbReference type="SUPFAM" id="SSF46785">
    <property type="entry name" value="Winged helix' DNA-binding domain"/>
    <property type="match status" value="1"/>
</dbReference>
<keyword evidence="8" id="KW-0805">Transcription regulation</keyword>
<keyword evidence="5 11" id="KW-0479">Metal-binding</keyword>
<evidence type="ECO:0000256" key="5">
    <source>
        <dbReference type="ARBA" id="ARBA00022723"/>
    </source>
</evidence>
<dbReference type="InterPro" id="IPR036390">
    <property type="entry name" value="WH_DNA-bd_sf"/>
</dbReference>
<keyword evidence="9" id="KW-0238">DNA-binding</keyword>
<sequence length="143" mass="15273">MASGPDDAQRLRAAGLRVTQPRVAVMDAVRANPHADTETIVSALPSVSRQAIYDVLDALSTAGLVRRIQPAGHVARYESRIGDNHHHIVCRTCGLIADTDCTVGDAPCLTASHDHGFELDEAEVVFWGTCPECAASSKTRSQP</sequence>
<dbReference type="GO" id="GO:0000976">
    <property type="term" value="F:transcription cis-regulatory region binding"/>
    <property type="evidence" value="ECO:0007669"/>
    <property type="project" value="TreeGrafter"/>
</dbReference>
<evidence type="ECO:0000313" key="12">
    <source>
        <dbReference type="EMBL" id="SNT30112.1"/>
    </source>
</evidence>
<dbReference type="Pfam" id="PF01475">
    <property type="entry name" value="FUR"/>
    <property type="match status" value="1"/>
</dbReference>
<evidence type="ECO:0000256" key="1">
    <source>
        <dbReference type="ARBA" id="ARBA00004496"/>
    </source>
</evidence>
<keyword evidence="13" id="KW-1185">Reference proteome</keyword>